<dbReference type="GO" id="GO:0016811">
    <property type="term" value="F:hydrolase activity, acting on carbon-nitrogen (but not peptide) bonds, in linear amides"/>
    <property type="evidence" value="ECO:0007669"/>
    <property type="project" value="TreeGrafter"/>
</dbReference>
<dbReference type="Pfam" id="PF02585">
    <property type="entry name" value="PIG-L"/>
    <property type="match status" value="1"/>
</dbReference>
<dbReference type="PANTHER" id="PTHR12993:SF28">
    <property type="entry name" value="LMBE FAMILY PROTEIN"/>
    <property type="match status" value="1"/>
</dbReference>
<accession>A0A1G8VGY0</accession>
<sequence>MIDSPNPSTGVPERALVVTAHPDDVDFGSAGTVAGWTVGGTSVTYCVCTAGEAGAPEDASREWVRQLRVAEQRRAAARVGVDDVRFLDHEDGRLAPDLTLRRRITRMIRSVCPEIVVTHSPEINWSRIALAHPDHRAVGEATLAAVYPDARNPFAHPELLDREGLRPWTVRQLWITESPEERANHAVDVTDRFTDKIAALSEHASQVADARDLTAMMREHLGENARRHGLAEGRMAEVFQVVDTA</sequence>
<dbReference type="RefSeq" id="WP_092625228.1">
    <property type="nucleotide sequence ID" value="NZ_FNFM01000001.1"/>
</dbReference>
<dbReference type="InterPro" id="IPR003737">
    <property type="entry name" value="GlcNAc_PI_deacetylase-related"/>
</dbReference>
<keyword evidence="3" id="KW-1185">Reference proteome</keyword>
<gene>
    <name evidence="2" type="ORF">SAMN04487820_10174</name>
</gene>
<dbReference type="EMBL" id="FNFM01000001">
    <property type="protein sequence ID" value="SDJ65219.1"/>
    <property type="molecule type" value="Genomic_DNA"/>
</dbReference>
<dbReference type="OrthoDB" id="3514174at2"/>
<protein>
    <submittedName>
        <fullName evidence="2">N-acetylglucosaminyl deacetylase, LmbE family</fullName>
    </submittedName>
</protein>
<evidence type="ECO:0000313" key="3">
    <source>
        <dbReference type="Proteomes" id="UP000199213"/>
    </source>
</evidence>
<evidence type="ECO:0000313" key="2">
    <source>
        <dbReference type="EMBL" id="SDJ65219.1"/>
    </source>
</evidence>
<keyword evidence="1" id="KW-0862">Zinc</keyword>
<name>A0A1G8VGY0_ACTMZ</name>
<organism evidence="2 3">
    <name type="scientific">Actinopolyspora mzabensis</name>
    <dbReference type="NCBI Taxonomy" id="995066"/>
    <lineage>
        <taxon>Bacteria</taxon>
        <taxon>Bacillati</taxon>
        <taxon>Actinomycetota</taxon>
        <taxon>Actinomycetes</taxon>
        <taxon>Actinopolysporales</taxon>
        <taxon>Actinopolysporaceae</taxon>
        <taxon>Actinopolyspora</taxon>
    </lineage>
</organism>
<dbReference type="Gene3D" id="3.40.50.10320">
    <property type="entry name" value="LmbE-like"/>
    <property type="match status" value="1"/>
</dbReference>
<proteinExistence type="predicted"/>
<evidence type="ECO:0000256" key="1">
    <source>
        <dbReference type="ARBA" id="ARBA00022833"/>
    </source>
</evidence>
<dbReference type="InterPro" id="IPR024078">
    <property type="entry name" value="LmbE-like_dom_sf"/>
</dbReference>
<dbReference type="AlphaFoldDB" id="A0A1G8VGY0"/>
<dbReference type="Proteomes" id="UP000199213">
    <property type="component" value="Unassembled WGS sequence"/>
</dbReference>
<dbReference type="GO" id="GO:0016137">
    <property type="term" value="P:glycoside metabolic process"/>
    <property type="evidence" value="ECO:0007669"/>
    <property type="project" value="UniProtKB-ARBA"/>
</dbReference>
<reference evidence="3" key="1">
    <citation type="submission" date="2016-10" db="EMBL/GenBank/DDBJ databases">
        <authorList>
            <person name="Varghese N."/>
            <person name="Submissions S."/>
        </authorList>
    </citation>
    <scope>NUCLEOTIDE SEQUENCE [LARGE SCALE GENOMIC DNA]</scope>
    <source>
        <strain evidence="3">DSM 45460</strain>
    </source>
</reference>
<dbReference type="SUPFAM" id="SSF102588">
    <property type="entry name" value="LmbE-like"/>
    <property type="match status" value="1"/>
</dbReference>
<dbReference type="PANTHER" id="PTHR12993">
    <property type="entry name" value="N-ACETYLGLUCOSAMINYL-PHOSPHATIDYLINOSITOL DE-N-ACETYLASE-RELATED"/>
    <property type="match status" value="1"/>
</dbReference>